<evidence type="ECO:0000256" key="1">
    <source>
        <dbReference type="ARBA" id="ARBA00005564"/>
    </source>
</evidence>
<dbReference type="InterPro" id="IPR015943">
    <property type="entry name" value="WD40/YVTN_repeat-like_dom_sf"/>
</dbReference>
<keyword evidence="3" id="KW-0732">Signal</keyword>
<evidence type="ECO:0000256" key="3">
    <source>
        <dbReference type="SAM" id="SignalP"/>
    </source>
</evidence>
<dbReference type="RefSeq" id="WP_073079646.1">
    <property type="nucleotide sequence ID" value="NZ_FRBL01000003.1"/>
</dbReference>
<dbReference type="Gene3D" id="2.130.10.10">
    <property type="entry name" value="YVTN repeat-like/Quinoprotein amine dehydrogenase"/>
    <property type="match status" value="1"/>
</dbReference>
<keyword evidence="5" id="KW-1185">Reference proteome</keyword>
<dbReference type="InterPro" id="IPR019405">
    <property type="entry name" value="Lactonase_7-beta_prop"/>
</dbReference>
<dbReference type="PANTHER" id="PTHR30344:SF1">
    <property type="entry name" value="6-PHOSPHOGLUCONOLACTONASE"/>
    <property type="match status" value="1"/>
</dbReference>
<feature type="signal peptide" evidence="3">
    <location>
        <begin position="1"/>
        <end position="22"/>
    </location>
</feature>
<dbReference type="GO" id="GO:0016853">
    <property type="term" value="F:isomerase activity"/>
    <property type="evidence" value="ECO:0007669"/>
    <property type="project" value="UniProtKB-KW"/>
</dbReference>
<comment type="similarity">
    <text evidence="1">Belongs to the cycloisomerase 2 family.</text>
</comment>
<sequence length="379" mass="41095">MNKFHRLSCLAAACLLTISAHAQRHYMFVGSYNNSTGQEGIYVYRFHPSNGTAGKVSAVTDVVNPSYLNLSFNGKYLYAATESRVPNGGKVSSYSFDSIQGKLQFINSQTSGGENPVYVAVNHANTWLANANYTAGSLRIHPLNSDGSIGASGQTIVIKDSSTGPRQKQSHVHSIGFSPDEQYVYAPDLGADKIHWFRLQGGATTLVPATPPFTLTARNAGPRHFEFHRNGKFGYCVEEISGNVVVYRYANGGLTPLQTIAAHALQGVEDYGAGDIHLSPDGKYLYATTRGNENIIVTYNVNVHTGLLTKTAITASGGNHPRNFVIDPTGNYLLVAHQMSDDIVLFRRNKKTGALTPAGKIDHIKAPSCIKIRAYNVKE</sequence>
<dbReference type="InterPro" id="IPR050282">
    <property type="entry name" value="Cycloisomerase_2"/>
</dbReference>
<dbReference type="GO" id="GO:0017057">
    <property type="term" value="F:6-phosphogluconolactonase activity"/>
    <property type="evidence" value="ECO:0007669"/>
    <property type="project" value="TreeGrafter"/>
</dbReference>
<keyword evidence="2" id="KW-0119">Carbohydrate metabolism</keyword>
<dbReference type="OrthoDB" id="9790815at2"/>
<feature type="chain" id="PRO_5012568004" evidence="3">
    <location>
        <begin position="23"/>
        <end position="379"/>
    </location>
</feature>
<evidence type="ECO:0000313" key="5">
    <source>
        <dbReference type="Proteomes" id="UP000184420"/>
    </source>
</evidence>
<gene>
    <name evidence="4" type="ORF">SAMN05444266_10329</name>
</gene>
<evidence type="ECO:0000256" key="2">
    <source>
        <dbReference type="ARBA" id="ARBA00022526"/>
    </source>
</evidence>
<keyword evidence="4" id="KW-0413">Isomerase</keyword>
<dbReference type="EMBL" id="FRBL01000003">
    <property type="protein sequence ID" value="SHL34619.1"/>
    <property type="molecule type" value="Genomic_DNA"/>
</dbReference>
<accession>A0A1M6ZW49</accession>
<organism evidence="4 5">
    <name type="scientific">Chitinophaga jiangningensis</name>
    <dbReference type="NCBI Taxonomy" id="1419482"/>
    <lineage>
        <taxon>Bacteria</taxon>
        <taxon>Pseudomonadati</taxon>
        <taxon>Bacteroidota</taxon>
        <taxon>Chitinophagia</taxon>
        <taxon>Chitinophagales</taxon>
        <taxon>Chitinophagaceae</taxon>
        <taxon>Chitinophaga</taxon>
    </lineage>
</organism>
<dbReference type="PANTHER" id="PTHR30344">
    <property type="entry name" value="6-PHOSPHOGLUCONOLACTONASE-RELATED"/>
    <property type="match status" value="1"/>
</dbReference>
<dbReference type="SUPFAM" id="SSF51004">
    <property type="entry name" value="C-terminal (heme d1) domain of cytochrome cd1-nitrite reductase"/>
    <property type="match status" value="1"/>
</dbReference>
<keyword evidence="2" id="KW-0313">Glucose metabolism</keyword>
<dbReference type="AlphaFoldDB" id="A0A1M6ZW49"/>
<protein>
    <submittedName>
        <fullName evidence="4">6-phosphogluconolactonase, cycloisomerase 2 family</fullName>
    </submittedName>
</protein>
<name>A0A1M6ZW49_9BACT</name>
<dbReference type="InterPro" id="IPR011048">
    <property type="entry name" value="Haem_d1_sf"/>
</dbReference>
<dbReference type="GO" id="GO:0006006">
    <property type="term" value="P:glucose metabolic process"/>
    <property type="evidence" value="ECO:0007669"/>
    <property type="project" value="UniProtKB-KW"/>
</dbReference>
<proteinExistence type="inferred from homology"/>
<evidence type="ECO:0000313" key="4">
    <source>
        <dbReference type="EMBL" id="SHL34619.1"/>
    </source>
</evidence>
<dbReference type="Proteomes" id="UP000184420">
    <property type="component" value="Unassembled WGS sequence"/>
</dbReference>
<dbReference type="Pfam" id="PF10282">
    <property type="entry name" value="Lactonase"/>
    <property type="match status" value="1"/>
</dbReference>
<dbReference type="STRING" id="1419482.SAMN05444266_10329"/>
<reference evidence="4 5" key="1">
    <citation type="submission" date="2016-11" db="EMBL/GenBank/DDBJ databases">
        <authorList>
            <person name="Jaros S."/>
            <person name="Januszkiewicz K."/>
            <person name="Wedrychowicz H."/>
        </authorList>
    </citation>
    <scope>NUCLEOTIDE SEQUENCE [LARGE SCALE GENOMIC DNA]</scope>
    <source>
        <strain evidence="4 5">DSM 27406</strain>
    </source>
</reference>
<dbReference type="GO" id="GO:0005829">
    <property type="term" value="C:cytosol"/>
    <property type="evidence" value="ECO:0007669"/>
    <property type="project" value="TreeGrafter"/>
</dbReference>